<accession>A0A447PPC9</accession>
<dbReference type="Pfam" id="PF00128">
    <property type="entry name" value="Alpha-amylase"/>
    <property type="match status" value="1"/>
</dbReference>
<organism evidence="2 3">
    <name type="scientific">Salmonella enterica I</name>
    <dbReference type="NCBI Taxonomy" id="59201"/>
    <lineage>
        <taxon>Bacteria</taxon>
        <taxon>Pseudomonadati</taxon>
        <taxon>Pseudomonadota</taxon>
        <taxon>Gammaproteobacteria</taxon>
        <taxon>Enterobacterales</taxon>
        <taxon>Enterobacteriaceae</taxon>
        <taxon>Salmonella</taxon>
    </lineage>
</organism>
<reference evidence="2 3" key="1">
    <citation type="submission" date="2018-12" db="EMBL/GenBank/DDBJ databases">
        <authorList>
            <consortium name="Pathogen Informatics"/>
        </authorList>
    </citation>
    <scope>NUCLEOTIDE SEQUENCE [LARGE SCALE GENOMIC DNA]</scope>
    <source>
        <strain evidence="2 3">NCTC8272</strain>
    </source>
</reference>
<evidence type="ECO:0000313" key="3">
    <source>
        <dbReference type="Proteomes" id="UP000277214"/>
    </source>
</evidence>
<dbReference type="InterPro" id="IPR017853">
    <property type="entry name" value="GH"/>
</dbReference>
<dbReference type="InterPro" id="IPR006047">
    <property type="entry name" value="GH13_cat_dom"/>
</dbReference>
<dbReference type="SUPFAM" id="SSF51445">
    <property type="entry name" value="(Trans)glycosidases"/>
    <property type="match status" value="1"/>
</dbReference>
<dbReference type="Proteomes" id="UP000277214">
    <property type="component" value="Chromosome 1"/>
</dbReference>
<dbReference type="EC" id="3.2.1.10" evidence="2"/>
<evidence type="ECO:0000259" key="1">
    <source>
        <dbReference type="Pfam" id="PF00128"/>
    </source>
</evidence>
<dbReference type="GO" id="GO:0005975">
    <property type="term" value="P:carbohydrate metabolic process"/>
    <property type="evidence" value="ECO:0007669"/>
    <property type="project" value="InterPro"/>
</dbReference>
<sequence length="86" mass="9634">MGPRKNAGFTQGEPWISLCDNYTEVNVAAALRDKNSVFYTYQKLIALRKTQPVLIWGDYQDLLLDSHQYGVIAASGRGKPCWSSPI</sequence>
<feature type="domain" description="Glycosyl hydrolase family 13 catalytic" evidence="1">
    <location>
        <begin position="4"/>
        <end position="57"/>
    </location>
</feature>
<proteinExistence type="predicted"/>
<name>A0A447PPC9_SALET</name>
<dbReference type="GO" id="GO:0004574">
    <property type="term" value="F:oligo-1,6-glucosidase activity"/>
    <property type="evidence" value="ECO:0007669"/>
    <property type="project" value="UniProtKB-EC"/>
</dbReference>
<evidence type="ECO:0000313" key="2">
    <source>
        <dbReference type="EMBL" id="VEA40856.1"/>
    </source>
</evidence>
<gene>
    <name evidence="2" type="primary">malL</name>
    <name evidence="2" type="ORF">NCTC8272_03620</name>
</gene>
<dbReference type="AlphaFoldDB" id="A0A447PPC9"/>
<protein>
    <submittedName>
        <fullName evidence="2">Trehalose-6-phosphate hydrolase</fullName>
        <ecNumber evidence="2">3.2.1.10</ecNumber>
    </submittedName>
</protein>
<dbReference type="EMBL" id="LR134149">
    <property type="protein sequence ID" value="VEA40856.1"/>
    <property type="molecule type" value="Genomic_DNA"/>
</dbReference>
<dbReference type="Gene3D" id="3.20.20.80">
    <property type="entry name" value="Glycosidases"/>
    <property type="match status" value="1"/>
</dbReference>
<keyword evidence="2" id="KW-0378">Hydrolase</keyword>
<keyword evidence="2" id="KW-0326">Glycosidase</keyword>